<dbReference type="PANTHER" id="PTHR42798">
    <property type="entry name" value="LIPOPROTEIN-RELEASING SYSTEM ATP-BINDING PROTEIN LOLD"/>
    <property type="match status" value="1"/>
</dbReference>
<dbReference type="SUPFAM" id="SSF52540">
    <property type="entry name" value="P-loop containing nucleoside triphosphate hydrolases"/>
    <property type="match status" value="1"/>
</dbReference>
<reference evidence="3 4" key="1">
    <citation type="submission" date="2021-07" db="EMBL/GenBank/DDBJ databases">
        <title>Paenibacillus radiodurans sp. nov., isolated from the southeastern edge of Tengger Desert.</title>
        <authorList>
            <person name="Zhang G."/>
        </authorList>
    </citation>
    <scope>NUCLEOTIDE SEQUENCE [LARGE SCALE GENOMIC DNA]</scope>
    <source>
        <strain evidence="3 4">CCM 7311</strain>
    </source>
</reference>
<feature type="non-terminal residue" evidence="3">
    <location>
        <position position="88"/>
    </location>
</feature>
<dbReference type="Gene3D" id="3.40.50.300">
    <property type="entry name" value="P-loop containing nucleotide triphosphate hydrolases"/>
    <property type="match status" value="1"/>
</dbReference>
<evidence type="ECO:0000313" key="4">
    <source>
        <dbReference type="Proteomes" id="UP001519887"/>
    </source>
</evidence>
<keyword evidence="3" id="KW-0067">ATP-binding</keyword>
<evidence type="ECO:0000259" key="2">
    <source>
        <dbReference type="Pfam" id="PF00005"/>
    </source>
</evidence>
<comment type="caution">
    <text evidence="3">The sequence shown here is derived from an EMBL/GenBank/DDBJ whole genome shotgun (WGS) entry which is preliminary data.</text>
</comment>
<evidence type="ECO:0000313" key="3">
    <source>
        <dbReference type="EMBL" id="MBW7461654.1"/>
    </source>
</evidence>
<comment type="similarity">
    <text evidence="1">Belongs to the ABC transporter superfamily.</text>
</comment>
<organism evidence="3 4">
    <name type="scientific">Paenibacillus sepulcri</name>
    <dbReference type="NCBI Taxonomy" id="359917"/>
    <lineage>
        <taxon>Bacteria</taxon>
        <taxon>Bacillati</taxon>
        <taxon>Bacillota</taxon>
        <taxon>Bacilli</taxon>
        <taxon>Bacillales</taxon>
        <taxon>Paenibacillaceae</taxon>
        <taxon>Paenibacillus</taxon>
    </lineage>
</organism>
<sequence>MRELSFNVRQSRFLGIAGPSGIGKSTILKCIYRTYVPSSGQIWYDSLQEGRIDLAQADDRTMIRLRERELGYVSQFLKVIPRVPALDV</sequence>
<dbReference type="GO" id="GO:0005524">
    <property type="term" value="F:ATP binding"/>
    <property type="evidence" value="ECO:0007669"/>
    <property type="project" value="UniProtKB-KW"/>
</dbReference>
<dbReference type="Pfam" id="PF00005">
    <property type="entry name" value="ABC_tran"/>
    <property type="match status" value="1"/>
</dbReference>
<dbReference type="PANTHER" id="PTHR42798:SF7">
    <property type="entry name" value="ALPHA-D-RIBOSE 1-METHYLPHOSPHONATE 5-TRIPHOSPHATE SYNTHASE SUBUNIT PHNL"/>
    <property type="match status" value="1"/>
</dbReference>
<proteinExistence type="inferred from homology"/>
<dbReference type="InterPro" id="IPR003439">
    <property type="entry name" value="ABC_transporter-like_ATP-bd"/>
</dbReference>
<accession>A0ABS7CL75</accession>
<evidence type="ECO:0000256" key="1">
    <source>
        <dbReference type="ARBA" id="ARBA00005417"/>
    </source>
</evidence>
<feature type="domain" description="ABC transporter" evidence="2">
    <location>
        <begin position="2"/>
        <end position="83"/>
    </location>
</feature>
<keyword evidence="4" id="KW-1185">Reference proteome</keyword>
<name>A0ABS7CL75_9BACL</name>
<gene>
    <name evidence="3" type="ORF">K0U00_47125</name>
</gene>
<protein>
    <submittedName>
        <fullName evidence="3">ATP-binding cassette domain-containing protein</fullName>
    </submittedName>
</protein>
<dbReference type="Proteomes" id="UP001519887">
    <property type="component" value="Unassembled WGS sequence"/>
</dbReference>
<dbReference type="InterPro" id="IPR027417">
    <property type="entry name" value="P-loop_NTPase"/>
</dbReference>
<dbReference type="EMBL" id="JAHZIK010003144">
    <property type="protein sequence ID" value="MBW7461654.1"/>
    <property type="molecule type" value="Genomic_DNA"/>
</dbReference>
<keyword evidence="3" id="KW-0547">Nucleotide-binding</keyword>